<proteinExistence type="predicted"/>
<organism evidence="1">
    <name type="scientific">Laurencia verruciformis</name>
    <dbReference type="NCBI Taxonomy" id="3073068"/>
    <lineage>
        <taxon>Eukaryota</taxon>
        <taxon>Rhodophyta</taxon>
        <taxon>Florideophyceae</taxon>
        <taxon>Rhodymeniophycidae</taxon>
        <taxon>Ceramiales</taxon>
        <taxon>Rhodomelaceae</taxon>
        <taxon>Laurencieae</taxon>
        <taxon>Laurencia</taxon>
    </lineage>
</organism>
<name>A0AA51NF59_9FLOR</name>
<gene>
    <name evidence="1" type="primary">orf190</name>
</gene>
<dbReference type="AlphaFoldDB" id="A0AA51NF59"/>
<reference evidence="1" key="1">
    <citation type="journal article" date="2023" name="J. Phycol.">
        <title>Gene-rich plastid genomes of two parasitic red algal species, Laurencia australis and L. verruciformis (Rhodomelaceae, Ceramiales), and a taxonomic revision of Janczewskia.</title>
        <authorList>
            <person name="Preuss M."/>
            <person name="Diaz-Tapia P."/>
            <person name="Verbruggen H."/>
            <person name="Zuccarello G.C."/>
        </authorList>
    </citation>
    <scope>NUCLEOTIDE SEQUENCE</scope>
    <source>
        <strain evidence="1">PD4142</strain>
    </source>
</reference>
<protein>
    <submittedName>
        <fullName evidence="1">Uncharacterized protein</fullName>
    </submittedName>
</protein>
<dbReference type="EMBL" id="OQ908870">
    <property type="protein sequence ID" value="WMP12248.1"/>
    <property type="molecule type" value="Genomic_DNA"/>
</dbReference>
<evidence type="ECO:0000313" key="1">
    <source>
        <dbReference type="EMBL" id="WMP12248.1"/>
    </source>
</evidence>
<geneLocation type="chloroplast" evidence="1"/>
<keyword evidence="1" id="KW-0150">Chloroplast</keyword>
<keyword evidence="1" id="KW-0934">Plastid</keyword>
<accession>A0AA51NF59</accession>
<sequence length="71" mass="8612">MFLQELTICLINTNFGVQIKNIHLVNNNKYNFDIILIKYLKILVNNQIHYSLVLWNRNILDKTFNYFKSYD</sequence>